<evidence type="ECO:0000313" key="2">
    <source>
        <dbReference type="EMBL" id="MBT2989196.1"/>
    </source>
</evidence>
<dbReference type="EMBL" id="JAHHGM010000007">
    <property type="protein sequence ID" value="MBT2989196.1"/>
    <property type="molecule type" value="Genomic_DNA"/>
</dbReference>
<protein>
    <recommendedName>
        <fullName evidence="4">PNPLA domain-containing protein</fullName>
    </recommendedName>
</protein>
<dbReference type="AlphaFoldDB" id="A0A944M864"/>
<dbReference type="InterPro" id="IPR016035">
    <property type="entry name" value="Acyl_Trfase/lysoPLipase"/>
</dbReference>
<feature type="transmembrane region" description="Helical" evidence="1">
    <location>
        <begin position="116"/>
        <end position="138"/>
    </location>
</feature>
<keyword evidence="1" id="KW-0472">Membrane</keyword>
<dbReference type="Proteomes" id="UP000770889">
    <property type="component" value="Unassembled WGS sequence"/>
</dbReference>
<feature type="transmembrane region" description="Helical" evidence="1">
    <location>
        <begin position="12"/>
        <end position="34"/>
    </location>
</feature>
<organism evidence="2 3">
    <name type="scientific">Candidatus Thiodiazotropha taylori</name>
    <dbReference type="NCBI Taxonomy" id="2792791"/>
    <lineage>
        <taxon>Bacteria</taxon>
        <taxon>Pseudomonadati</taxon>
        <taxon>Pseudomonadota</taxon>
        <taxon>Gammaproteobacteria</taxon>
        <taxon>Chromatiales</taxon>
        <taxon>Sedimenticolaceae</taxon>
        <taxon>Candidatus Thiodiazotropha</taxon>
    </lineage>
</organism>
<reference evidence="2 3" key="1">
    <citation type="submission" date="2021-05" db="EMBL/GenBank/DDBJ databases">
        <title>Genetic and Functional Diversity in Clade A Lucinid endosymbionts from the Bahamas.</title>
        <authorList>
            <person name="Giani N.M."/>
            <person name="Engel A.S."/>
            <person name="Campbell B.J."/>
        </authorList>
    </citation>
    <scope>NUCLEOTIDE SEQUENCE [LARGE SCALE GENOMIC DNA]</scope>
    <source>
        <strain evidence="2">LUC16012Gg_MoonRockCtena</strain>
    </source>
</reference>
<feature type="transmembrane region" description="Helical" evidence="1">
    <location>
        <begin position="409"/>
        <end position="425"/>
    </location>
</feature>
<feature type="transmembrane region" description="Helical" evidence="1">
    <location>
        <begin position="85"/>
        <end position="104"/>
    </location>
</feature>
<feature type="transmembrane region" description="Helical" evidence="1">
    <location>
        <begin position="190"/>
        <end position="207"/>
    </location>
</feature>
<feature type="transmembrane region" description="Helical" evidence="1">
    <location>
        <begin position="354"/>
        <end position="374"/>
    </location>
</feature>
<feature type="transmembrane region" description="Helical" evidence="1">
    <location>
        <begin position="380"/>
        <end position="402"/>
    </location>
</feature>
<sequence>MQAENKTILSRRLIALWILFFIALMLTGALAGWLSAIDYDLAQVRGDGIVSLELAWKPDRAQEILTSWLSADLIPKAKSSVYWDFLLIVGYVTLLTSMVLLAWAPLVRSRQHRMPLLLISGVLPLLAGCCDIVENVLMLSMLSDEDGVGTLRPPLTSGFAYTKFALLALFFALAVYFARPVAKTIFRVRFSLLMLAIGVAVLFVPQWQEMLRAITETVGQADDGLTSTQLLRAAWLAFASLLAAFSTWYSARVLFMFRFDGYRSQDEDPMVELKRWLPRVLGTAIPLLVAVGYFVSVPTDRFGETLIPAVFQSVALLIFLGIVVFRRKLIPSLRDKQMINTADGFSGLETYTKYPLGGLLIANVVFFLLFLYLPEFAVPVGGAAVVVLAVALIVPIGSLLVYYSTRLRYPLLIVLAVLVMSFSLFNDNHSIRLCPDMASTDRECHDDNGVPIGIERAGPFHQVDGFTAFMERWVSERKKDNGDPLPVFIVAAEGGGIRAAYWTAHVLATLQDRARAEGLDFARHLLAISGVSGGSLGGAVFAASVKHLDDTCTDQPNCFGDLAHDVLGEDFLSPTVATLLFPDLMQRFLPSPLFADRAMTLERSWEQAWNRFTSREDFAMGFDHLWKDRSNQEKPHPPVLLLNSTVVETGQRLIMTPLELQPNGIEFGEVFRDAIDGRSLLGNAIPLSTAVHLSARFTYVSPAGKVFRSGEGGREAGWLHLVDGGYFENSGAVTAFEMLDAMMRYARSTDNELRPFVIHISNEPVIPDKERARKQVSFYPLMGEVLSPLRALLKVRPARGFQAREFLQRRLDEELLDSVNHVHFLLCKRDHDLPLGWALSEAVQVELAAQLSAKNPHGVGAPAYNFANMHQVLQHLGTGEVQGDSSAEREAALISICRQ</sequence>
<name>A0A944M864_9GAMM</name>
<feature type="transmembrane region" description="Helical" evidence="1">
    <location>
        <begin position="233"/>
        <end position="255"/>
    </location>
</feature>
<evidence type="ECO:0008006" key="4">
    <source>
        <dbReference type="Google" id="ProtNLM"/>
    </source>
</evidence>
<evidence type="ECO:0000313" key="3">
    <source>
        <dbReference type="Proteomes" id="UP000770889"/>
    </source>
</evidence>
<feature type="transmembrane region" description="Helical" evidence="1">
    <location>
        <begin position="276"/>
        <end position="294"/>
    </location>
</feature>
<gene>
    <name evidence="2" type="ORF">KME65_09550</name>
</gene>
<comment type="caution">
    <text evidence="2">The sequence shown here is derived from an EMBL/GenBank/DDBJ whole genome shotgun (WGS) entry which is preliminary data.</text>
</comment>
<feature type="transmembrane region" description="Helical" evidence="1">
    <location>
        <begin position="158"/>
        <end position="178"/>
    </location>
</feature>
<keyword evidence="1" id="KW-1133">Transmembrane helix</keyword>
<keyword evidence="1" id="KW-0812">Transmembrane</keyword>
<feature type="transmembrane region" description="Helical" evidence="1">
    <location>
        <begin position="306"/>
        <end position="325"/>
    </location>
</feature>
<dbReference type="SUPFAM" id="SSF52151">
    <property type="entry name" value="FabD/lysophospholipase-like"/>
    <property type="match status" value="1"/>
</dbReference>
<evidence type="ECO:0000256" key="1">
    <source>
        <dbReference type="SAM" id="Phobius"/>
    </source>
</evidence>
<proteinExistence type="predicted"/>
<accession>A0A944M864</accession>